<sequence length="721" mass="74110">LTLEDGGTQTIDLSALDNAGTDDQNIENLGLAGNILTVGIENGTAQTVDLSALDNAGTDDQNLTLTGNVLTLEDGGTVDLSPFLDNTDDQAITDFSLDGTTNIVTLTLEDGGTRTIDLSGFVSTDDQQLTLTGTDLIIENGNTIDLSGFVSTDDQNISGSGLSGTDLTIGIENGTNEVVDLSSLVGTDDQNLSLSGNILTLEDGGTVDLSAYLDNTDDQTVTDFSIDNATNVLTIALENGNTQTVDLSTLDNAGTDDQNLSTDGTPGNIAIEDGNVISLNVDDADADPANEYNTAIGTDSGNLEITDNGGTLSTPLISSDANNDLAAGTDGALYLNVSSVTISETITDLSDTGDGSVTYVNESGATQKVSKADIVDNGDGTYTFTNNDGSDVLLDTRASGSPYDNSASGLTATDTQAALDELSAGSTDDQNLTLTGNILTLEDGGTVDLSSYLDNTDNQAITDFSLDGTTNIITLTLEDGGTETVDLSGFVSTDDQNLTLTGTDLIIENGNTIDLSGFVSTDDQNISGSGLSGTDLTIGIENGTNEVVDLSSLVGTDDQNLTLTGNILTLEDGGTVDLSAYLDNTDDQAITDFSLDGTTNIITLTLEDGGTQTIDLSALDNAGTDDQNIENLGLAGNILTVGIENGTAQTVDLSALDNVGTDDQNLTLTGNVLTLEDGGTVDLSPFLDNTDDQAITDFSLDGTTNIVTLTLEDGGTRTIDL</sequence>
<dbReference type="AlphaFoldDB" id="A0A0F9EU84"/>
<dbReference type="EMBL" id="LAZR01023677">
    <property type="protein sequence ID" value="KKL77688.1"/>
    <property type="molecule type" value="Genomic_DNA"/>
</dbReference>
<reference evidence="1" key="1">
    <citation type="journal article" date="2015" name="Nature">
        <title>Complex archaea that bridge the gap between prokaryotes and eukaryotes.</title>
        <authorList>
            <person name="Spang A."/>
            <person name="Saw J.H."/>
            <person name="Jorgensen S.L."/>
            <person name="Zaremba-Niedzwiedzka K."/>
            <person name="Martijn J."/>
            <person name="Lind A.E."/>
            <person name="van Eijk R."/>
            <person name="Schleper C."/>
            <person name="Guy L."/>
            <person name="Ettema T.J."/>
        </authorList>
    </citation>
    <scope>NUCLEOTIDE SEQUENCE</scope>
</reference>
<protein>
    <submittedName>
        <fullName evidence="1">Uncharacterized protein</fullName>
    </submittedName>
</protein>
<comment type="caution">
    <text evidence="1">The sequence shown here is derived from an EMBL/GenBank/DDBJ whole genome shotgun (WGS) entry which is preliminary data.</text>
</comment>
<gene>
    <name evidence="1" type="ORF">LCGC14_2032390</name>
</gene>
<name>A0A0F9EU84_9ZZZZ</name>
<feature type="non-terminal residue" evidence="1">
    <location>
        <position position="721"/>
    </location>
</feature>
<proteinExistence type="predicted"/>
<feature type="non-terminal residue" evidence="1">
    <location>
        <position position="1"/>
    </location>
</feature>
<accession>A0A0F9EU84</accession>
<evidence type="ECO:0000313" key="1">
    <source>
        <dbReference type="EMBL" id="KKL77688.1"/>
    </source>
</evidence>
<organism evidence="1">
    <name type="scientific">marine sediment metagenome</name>
    <dbReference type="NCBI Taxonomy" id="412755"/>
    <lineage>
        <taxon>unclassified sequences</taxon>
        <taxon>metagenomes</taxon>
        <taxon>ecological metagenomes</taxon>
    </lineage>
</organism>